<dbReference type="NCBIfam" id="TIGR03459">
    <property type="entry name" value="crt_membr"/>
    <property type="match status" value="1"/>
</dbReference>
<keyword evidence="2" id="KW-0328">Glycosyltransferase</keyword>
<evidence type="ECO:0000256" key="2">
    <source>
        <dbReference type="ARBA" id="ARBA00022676"/>
    </source>
</evidence>
<feature type="transmembrane region" description="Helical" evidence="10">
    <location>
        <begin position="259"/>
        <end position="277"/>
    </location>
</feature>
<sequence length="544" mass="58343">MTDATVSDPPHTGSPDAAGAPTGVPFRRAARRLRDMPRRRAVGWGLAGTLVMALCSHAVGATRSRGGVLQSLGMTNLSFGHIAGILEVVLWIAILAFIVSWAVVGGRILRRGERLGRGTLAAWTLPFLIAGPLMSRDVYSYLMQGQLTRDGFNPYDVGASADPGRLFYEVSPDWRNTTTPYGPLHLWLGEGITRISGENITVGVFLYKLLSLASFAVMVWAVARLARALGANPDVAVWLGVANPVVVIHLVAGMHNEGTMMALVLCGLLAVVRLPLIRGAVAGSILIGLGVALKATAFIALPFLVWIIVARWCGGNRASGGTALADATETLRRRPFRTLVRDAWTFSTRRFLTLVVAGVGSLAVSLATVAAVTWASGLSWGWIGEISGNNKVINPLSLPSTLAGVLDRPVGVFSEDLHFNNILDVLRPVSVAVMVLVMVAAWLLWRRSARDAMVGATVAYAATCVFNSVVFPWYYSSPLALLGLWLRDPRGVFTVAWLSMIAAFTFGGGGNNRLYNIPWIIGVGLLMWWIGRSCFAAGFRTLPA</sequence>
<protein>
    <recommendedName>
        <fullName evidence="8">Alpha-(1-&gt;6)-mannopyranosyltransferase A</fullName>
    </recommendedName>
</protein>
<dbReference type="GO" id="GO:0016020">
    <property type="term" value="C:membrane"/>
    <property type="evidence" value="ECO:0007669"/>
    <property type="project" value="UniProtKB-SubCell"/>
</dbReference>
<dbReference type="Pfam" id="PF26314">
    <property type="entry name" value="MptA_B_family"/>
    <property type="match status" value="1"/>
</dbReference>
<feature type="transmembrane region" description="Helical" evidence="10">
    <location>
        <begin position="425"/>
        <end position="445"/>
    </location>
</feature>
<dbReference type="NCBIfam" id="NF038066">
    <property type="entry name" value="MptB"/>
    <property type="match status" value="1"/>
</dbReference>
<keyword evidence="4 10" id="KW-0812">Transmembrane</keyword>
<name>A0A3D4T3I2_9CORY</name>
<feature type="transmembrane region" description="Helical" evidence="10">
    <location>
        <begin position="235"/>
        <end position="252"/>
    </location>
</feature>
<dbReference type="GO" id="GO:0016757">
    <property type="term" value="F:glycosyltransferase activity"/>
    <property type="evidence" value="ECO:0007669"/>
    <property type="project" value="UniProtKB-KW"/>
</dbReference>
<evidence type="ECO:0000256" key="1">
    <source>
        <dbReference type="ARBA" id="ARBA00004141"/>
    </source>
</evidence>
<keyword evidence="6 10" id="KW-0472">Membrane</keyword>
<feature type="transmembrane region" description="Helical" evidence="10">
    <location>
        <begin position="490"/>
        <end position="507"/>
    </location>
</feature>
<feature type="transmembrane region" description="Helical" evidence="10">
    <location>
        <begin position="283"/>
        <end position="309"/>
    </location>
</feature>
<dbReference type="EMBL" id="DQID01000341">
    <property type="protein sequence ID" value="HCT15771.1"/>
    <property type="molecule type" value="Genomic_DNA"/>
</dbReference>
<dbReference type="InterPro" id="IPR017822">
    <property type="entry name" value="MptA-like"/>
</dbReference>
<comment type="subcellular location">
    <subcellularLocation>
        <location evidence="1">Membrane</location>
        <topology evidence="1">Multi-pass membrane protein</topology>
    </subcellularLocation>
</comment>
<keyword evidence="3 11" id="KW-0808">Transferase</keyword>
<evidence type="ECO:0000256" key="9">
    <source>
        <dbReference type="SAM" id="MobiDB-lite"/>
    </source>
</evidence>
<organism evidence="11">
    <name type="scientific">Corynebacterium nuruki</name>
    <dbReference type="NCBI Taxonomy" id="1032851"/>
    <lineage>
        <taxon>Bacteria</taxon>
        <taxon>Bacillati</taxon>
        <taxon>Actinomycetota</taxon>
        <taxon>Actinomycetes</taxon>
        <taxon>Mycobacteriales</taxon>
        <taxon>Corynebacteriaceae</taxon>
        <taxon>Corynebacterium</taxon>
    </lineage>
</organism>
<evidence type="ECO:0000256" key="5">
    <source>
        <dbReference type="ARBA" id="ARBA00022989"/>
    </source>
</evidence>
<feature type="transmembrane region" description="Helical" evidence="10">
    <location>
        <begin position="452"/>
        <end position="475"/>
    </location>
</feature>
<evidence type="ECO:0000256" key="8">
    <source>
        <dbReference type="NCBIfam" id="TIGR03459"/>
    </source>
</evidence>
<dbReference type="RefSeq" id="WP_273053430.1">
    <property type="nucleotide sequence ID" value="NZ_DAITTW010000070.1"/>
</dbReference>
<dbReference type="AlphaFoldDB" id="A0A3D4T3I2"/>
<feature type="non-terminal residue" evidence="11">
    <location>
        <position position="544"/>
    </location>
</feature>
<dbReference type="InterPro" id="IPR049829">
    <property type="entry name" value="MptA/B-like"/>
</dbReference>
<feature type="transmembrane region" description="Helical" evidence="10">
    <location>
        <begin position="351"/>
        <end position="375"/>
    </location>
</feature>
<accession>A0A3D4T3I2</accession>
<feature type="transmembrane region" description="Helical" evidence="10">
    <location>
        <begin position="204"/>
        <end position="223"/>
    </location>
</feature>
<evidence type="ECO:0000256" key="10">
    <source>
        <dbReference type="SAM" id="Phobius"/>
    </source>
</evidence>
<proteinExistence type="inferred from homology"/>
<evidence type="ECO:0000256" key="4">
    <source>
        <dbReference type="ARBA" id="ARBA00022692"/>
    </source>
</evidence>
<gene>
    <name evidence="11" type="ORF">DIW82_13560</name>
</gene>
<evidence type="ECO:0000256" key="6">
    <source>
        <dbReference type="ARBA" id="ARBA00023136"/>
    </source>
</evidence>
<comment type="similarity">
    <text evidence="7">Belongs to the MptA/B family.</text>
</comment>
<feature type="transmembrane region" description="Helical" evidence="10">
    <location>
        <begin position="79"/>
        <end position="104"/>
    </location>
</feature>
<feature type="region of interest" description="Disordered" evidence="9">
    <location>
        <begin position="1"/>
        <end position="23"/>
    </location>
</feature>
<reference evidence="11" key="1">
    <citation type="journal article" date="2018" name="Nat. Biotechnol.">
        <title>A standardized bacterial taxonomy based on genome phylogeny substantially revises the tree of life.</title>
        <authorList>
            <person name="Parks D.H."/>
            <person name="Chuvochina M."/>
            <person name="Waite D.W."/>
            <person name="Rinke C."/>
            <person name="Skarshewski A."/>
            <person name="Chaumeil P.A."/>
            <person name="Hugenholtz P."/>
        </authorList>
    </citation>
    <scope>NUCLEOTIDE SEQUENCE [LARGE SCALE GENOMIC DNA]</scope>
    <source>
        <strain evidence="11">UBA11247</strain>
    </source>
</reference>
<dbReference type="STRING" id="863239.GCA_000213935_00335"/>
<dbReference type="Proteomes" id="UP000261739">
    <property type="component" value="Unassembled WGS sequence"/>
</dbReference>
<keyword evidence="5 10" id="KW-1133">Transmembrane helix</keyword>
<evidence type="ECO:0000313" key="11">
    <source>
        <dbReference type="EMBL" id="HCT15771.1"/>
    </source>
</evidence>
<feature type="transmembrane region" description="Helical" evidence="10">
    <location>
        <begin position="519"/>
        <end position="539"/>
    </location>
</feature>
<feature type="transmembrane region" description="Helical" evidence="10">
    <location>
        <begin position="41"/>
        <end position="59"/>
    </location>
</feature>
<evidence type="ECO:0000256" key="7">
    <source>
        <dbReference type="ARBA" id="ARBA00043987"/>
    </source>
</evidence>
<comment type="caution">
    <text evidence="11">The sequence shown here is derived from an EMBL/GenBank/DDBJ whole genome shotgun (WGS) entry which is preliminary data.</text>
</comment>
<evidence type="ECO:0000256" key="3">
    <source>
        <dbReference type="ARBA" id="ARBA00022679"/>
    </source>
</evidence>